<keyword evidence="12" id="KW-1185">Reference proteome</keyword>
<comment type="similarity">
    <text evidence="2">Belongs to the FliH family.</text>
</comment>
<dbReference type="PANTHER" id="PTHR34982">
    <property type="entry name" value="YOP PROTEINS TRANSLOCATION PROTEIN L"/>
    <property type="match status" value="1"/>
</dbReference>
<feature type="domain" description="Flagellar assembly protein FliH/Type III secretion system HrpE" evidence="10">
    <location>
        <begin position="132"/>
        <end position="257"/>
    </location>
</feature>
<comment type="function">
    <text evidence="1">Needed for flagellar regrowth and assembly.</text>
</comment>
<keyword evidence="4" id="KW-0813">Transport</keyword>
<dbReference type="NCBIfam" id="NF005196">
    <property type="entry name" value="PRK06669.1-1"/>
    <property type="match status" value="1"/>
</dbReference>
<name>A0ABM8FJV1_9BACT</name>
<dbReference type="Pfam" id="PF02108">
    <property type="entry name" value="FliH"/>
    <property type="match status" value="1"/>
</dbReference>
<dbReference type="PANTHER" id="PTHR34982:SF1">
    <property type="entry name" value="FLAGELLAR ASSEMBLY PROTEIN FLIH"/>
    <property type="match status" value="1"/>
</dbReference>
<evidence type="ECO:0000256" key="1">
    <source>
        <dbReference type="ARBA" id="ARBA00003041"/>
    </source>
</evidence>
<evidence type="ECO:0000256" key="4">
    <source>
        <dbReference type="ARBA" id="ARBA00022448"/>
    </source>
</evidence>
<dbReference type="EMBL" id="AP027370">
    <property type="protein sequence ID" value="BDY12579.1"/>
    <property type="molecule type" value="Genomic_DNA"/>
</dbReference>
<evidence type="ECO:0000256" key="3">
    <source>
        <dbReference type="ARBA" id="ARBA00016507"/>
    </source>
</evidence>
<evidence type="ECO:0000256" key="5">
    <source>
        <dbReference type="ARBA" id="ARBA00022795"/>
    </source>
</evidence>
<organism evidence="11 12">
    <name type="scientific">Hydrogenimonas cancrithermarum</name>
    <dbReference type="NCBI Taxonomy" id="2993563"/>
    <lineage>
        <taxon>Bacteria</taxon>
        <taxon>Pseudomonadati</taxon>
        <taxon>Campylobacterota</taxon>
        <taxon>Epsilonproteobacteria</taxon>
        <taxon>Campylobacterales</taxon>
        <taxon>Hydrogenimonadaceae</taxon>
        <taxon>Hydrogenimonas</taxon>
    </lineage>
</organism>
<evidence type="ECO:0000259" key="10">
    <source>
        <dbReference type="Pfam" id="PF02108"/>
    </source>
</evidence>
<proteinExistence type="inferred from homology"/>
<keyword evidence="7" id="KW-1006">Bacterial flagellum protein export</keyword>
<dbReference type="SUPFAM" id="SSF160527">
    <property type="entry name" value="V-type ATPase subunit E-like"/>
    <property type="match status" value="1"/>
</dbReference>
<keyword evidence="5" id="KW-1005">Bacterial flagellum biogenesis</keyword>
<dbReference type="RefSeq" id="WP_286337768.1">
    <property type="nucleotide sequence ID" value="NZ_AP027370.1"/>
</dbReference>
<evidence type="ECO:0000256" key="8">
    <source>
        <dbReference type="SAM" id="Coils"/>
    </source>
</evidence>
<dbReference type="InterPro" id="IPR018035">
    <property type="entry name" value="Flagellar_FliH/T3SS_HrpE"/>
</dbReference>
<dbReference type="InterPro" id="IPR051472">
    <property type="entry name" value="T3SS_Stator/FliH"/>
</dbReference>
<dbReference type="Proteomes" id="UP001321445">
    <property type="component" value="Chromosome"/>
</dbReference>
<feature type="coiled-coil region" evidence="8">
    <location>
        <begin position="70"/>
        <end position="108"/>
    </location>
</feature>
<evidence type="ECO:0000313" key="12">
    <source>
        <dbReference type="Proteomes" id="UP001321445"/>
    </source>
</evidence>
<protein>
    <recommendedName>
        <fullName evidence="3">Flagellar assembly protein FliH</fullName>
    </recommendedName>
</protein>
<reference evidence="11 12" key="1">
    <citation type="submission" date="2023-03" db="EMBL/GenBank/DDBJ databases">
        <title>Description of Hydrogenimonas sp. ISO32.</title>
        <authorList>
            <person name="Mino S."/>
            <person name="Fukazawa S."/>
            <person name="Sawabe T."/>
        </authorList>
    </citation>
    <scope>NUCLEOTIDE SEQUENCE [LARGE SCALE GENOMIC DNA]</scope>
    <source>
        <strain evidence="11 12">ISO32</strain>
    </source>
</reference>
<evidence type="ECO:0000313" key="11">
    <source>
        <dbReference type="EMBL" id="BDY12579.1"/>
    </source>
</evidence>
<evidence type="ECO:0000256" key="7">
    <source>
        <dbReference type="ARBA" id="ARBA00023225"/>
    </source>
</evidence>
<accession>A0ABM8FJV1</accession>
<keyword evidence="8" id="KW-0175">Coiled coil</keyword>
<sequence>METVIPPDKISGHVIQKYHFKVLAEEKEEREETSCDREREDVEPIQKGSVDSHDTMPAHGNAEPERDAVVEQMLKKADELSGNLVKMQMQLEKQQEEFERRLEEERTRAFEEGEKAGRDACSREMEHQVEELRTRLVATIEALETSRQMFMKKVDTIEEELIETALDLAKQVVAKEIQNDSKEVALRLARLLLAEVKDAAKITLKVNPNDYDYIKEHLEASQNIEIVPDPVVGMGGVIILSDIGNIDGEIMHRFERIKEAVFGTVK</sequence>
<feature type="region of interest" description="Disordered" evidence="9">
    <location>
        <begin position="25"/>
        <end position="64"/>
    </location>
</feature>
<keyword evidence="6" id="KW-0653">Protein transport</keyword>
<evidence type="ECO:0000256" key="2">
    <source>
        <dbReference type="ARBA" id="ARBA00006602"/>
    </source>
</evidence>
<evidence type="ECO:0000256" key="6">
    <source>
        <dbReference type="ARBA" id="ARBA00022927"/>
    </source>
</evidence>
<gene>
    <name evidence="11" type="ORF">HCR_08910</name>
</gene>
<evidence type="ECO:0000256" key="9">
    <source>
        <dbReference type="SAM" id="MobiDB-lite"/>
    </source>
</evidence>